<dbReference type="PANTHER" id="PTHR46179">
    <property type="entry name" value="ZINC FINGER PROTEIN"/>
    <property type="match status" value="1"/>
</dbReference>
<dbReference type="SMART" id="SM00355">
    <property type="entry name" value="ZnF_C2H2"/>
    <property type="match status" value="6"/>
</dbReference>
<evidence type="ECO:0000256" key="3">
    <source>
        <dbReference type="ARBA" id="ARBA00022771"/>
    </source>
</evidence>
<dbReference type="Gene3D" id="3.30.160.60">
    <property type="entry name" value="Classic Zinc Finger"/>
    <property type="match status" value="1"/>
</dbReference>
<evidence type="ECO:0000259" key="10">
    <source>
        <dbReference type="PROSITE" id="PS50157"/>
    </source>
</evidence>
<evidence type="ECO:0000256" key="4">
    <source>
        <dbReference type="ARBA" id="ARBA00022833"/>
    </source>
</evidence>
<keyword evidence="3 8" id="KW-0863">Zinc-finger</keyword>
<evidence type="ECO:0000256" key="9">
    <source>
        <dbReference type="SAM" id="MobiDB-lite"/>
    </source>
</evidence>
<feature type="region of interest" description="Disordered" evidence="9">
    <location>
        <begin position="501"/>
        <end position="555"/>
    </location>
</feature>
<evidence type="ECO:0000256" key="6">
    <source>
        <dbReference type="ARBA" id="ARBA00023163"/>
    </source>
</evidence>
<dbReference type="InterPro" id="IPR013087">
    <property type="entry name" value="Znf_C2H2_type"/>
</dbReference>
<dbReference type="EMBL" id="LVKK01000008">
    <property type="protein sequence ID" value="OAG43842.1"/>
    <property type="molecule type" value="Genomic_DNA"/>
</dbReference>
<feature type="compositionally biased region" description="Polar residues" evidence="9">
    <location>
        <begin position="565"/>
        <end position="577"/>
    </location>
</feature>
<dbReference type="PROSITE" id="PS50157">
    <property type="entry name" value="ZINC_FINGER_C2H2_2"/>
    <property type="match status" value="1"/>
</dbReference>
<dbReference type="GO" id="GO:0008270">
    <property type="term" value="F:zinc ion binding"/>
    <property type="evidence" value="ECO:0007669"/>
    <property type="project" value="UniProtKB-KW"/>
</dbReference>
<evidence type="ECO:0000313" key="12">
    <source>
        <dbReference type="Proteomes" id="UP000077002"/>
    </source>
</evidence>
<evidence type="ECO:0000256" key="1">
    <source>
        <dbReference type="ARBA" id="ARBA00004123"/>
    </source>
</evidence>
<keyword evidence="12" id="KW-1185">Reference proteome</keyword>
<comment type="subcellular location">
    <subcellularLocation>
        <location evidence="1">Nucleus</location>
    </subcellularLocation>
</comment>
<comment type="caution">
    <text evidence="11">The sequence shown here is derived from an EMBL/GenBank/DDBJ whole genome shotgun (WGS) entry which is preliminary data.</text>
</comment>
<evidence type="ECO:0000256" key="7">
    <source>
        <dbReference type="ARBA" id="ARBA00023242"/>
    </source>
</evidence>
<feature type="region of interest" description="Disordered" evidence="9">
    <location>
        <begin position="562"/>
        <end position="581"/>
    </location>
</feature>
<feature type="domain" description="C2H2-type" evidence="10">
    <location>
        <begin position="832"/>
        <end position="862"/>
    </location>
</feature>
<keyword evidence="5" id="KW-0805">Transcription regulation</keyword>
<accession>A0A177FKE3</accession>
<organism evidence="11 12">
    <name type="scientific">Fonsecaea monophora</name>
    <dbReference type="NCBI Taxonomy" id="254056"/>
    <lineage>
        <taxon>Eukaryota</taxon>
        <taxon>Fungi</taxon>
        <taxon>Dikarya</taxon>
        <taxon>Ascomycota</taxon>
        <taxon>Pezizomycotina</taxon>
        <taxon>Eurotiomycetes</taxon>
        <taxon>Chaetothyriomycetidae</taxon>
        <taxon>Chaetothyriales</taxon>
        <taxon>Herpotrichiellaceae</taxon>
        <taxon>Fonsecaea</taxon>
    </lineage>
</organism>
<dbReference type="InterPro" id="IPR051061">
    <property type="entry name" value="Zinc_finger_trans_reg"/>
</dbReference>
<dbReference type="PANTHER" id="PTHR46179:SF13">
    <property type="entry name" value="C2H2-TYPE DOMAIN-CONTAINING PROTEIN"/>
    <property type="match status" value="1"/>
</dbReference>
<dbReference type="GeneID" id="34597246"/>
<reference evidence="11 12" key="1">
    <citation type="submission" date="2016-03" db="EMBL/GenBank/DDBJ databases">
        <title>Draft genome sequence of the Fonsecaea monophora CBS 269.37.</title>
        <authorList>
            <person name="Bombassaro A."/>
            <person name="Vinicius W.A."/>
            <person name="De Hoog S."/>
            <person name="Sun J."/>
            <person name="Souza E.M."/>
            <person name="Raittz R.T."/>
            <person name="Costa F."/>
            <person name="Leao A.C."/>
            <person name="Tadra-Sfeir M.Z."/>
            <person name="Baura V."/>
            <person name="Balsanelli E."/>
            <person name="Pedrosa F.O."/>
            <person name="Moreno L.F."/>
            <person name="Steffens M.B."/>
            <person name="Xi L."/>
            <person name="Bocca A.L."/>
            <person name="Felipe M.S."/>
            <person name="Teixeira M."/>
            <person name="Telles Filho F.Q."/>
            <person name="Azevedo C.M."/>
            <person name="Gomes R."/>
            <person name="Vicente V.A."/>
        </authorList>
    </citation>
    <scope>NUCLEOTIDE SEQUENCE [LARGE SCALE GENOMIC DNA]</scope>
    <source>
        <strain evidence="11 12">CBS 269.37</strain>
    </source>
</reference>
<keyword evidence="7" id="KW-0539">Nucleus</keyword>
<evidence type="ECO:0000256" key="2">
    <source>
        <dbReference type="ARBA" id="ARBA00022723"/>
    </source>
</evidence>
<feature type="region of interest" description="Disordered" evidence="9">
    <location>
        <begin position="721"/>
        <end position="743"/>
    </location>
</feature>
<keyword evidence="2" id="KW-0479">Metal-binding</keyword>
<feature type="compositionally biased region" description="Acidic residues" evidence="9">
    <location>
        <begin position="722"/>
        <end position="732"/>
    </location>
</feature>
<keyword evidence="4" id="KW-0862">Zinc</keyword>
<evidence type="ECO:0000256" key="5">
    <source>
        <dbReference type="ARBA" id="ARBA00023015"/>
    </source>
</evidence>
<name>A0A177FKE3_9EURO</name>
<protein>
    <recommendedName>
        <fullName evidence="10">C2H2-type domain-containing protein</fullName>
    </recommendedName>
</protein>
<dbReference type="Proteomes" id="UP000077002">
    <property type="component" value="Unassembled WGS sequence"/>
</dbReference>
<gene>
    <name evidence="11" type="ORF">AYO21_02069</name>
</gene>
<dbReference type="GO" id="GO:0006357">
    <property type="term" value="P:regulation of transcription by RNA polymerase II"/>
    <property type="evidence" value="ECO:0007669"/>
    <property type="project" value="TreeGrafter"/>
</dbReference>
<evidence type="ECO:0000256" key="8">
    <source>
        <dbReference type="PROSITE-ProRule" id="PRU00042"/>
    </source>
</evidence>
<dbReference type="PROSITE" id="PS00028">
    <property type="entry name" value="ZINC_FINGER_C2H2_1"/>
    <property type="match status" value="3"/>
</dbReference>
<dbReference type="AlphaFoldDB" id="A0A177FKE3"/>
<proteinExistence type="predicted"/>
<dbReference type="GO" id="GO:0005634">
    <property type="term" value="C:nucleus"/>
    <property type="evidence" value="ECO:0007669"/>
    <property type="project" value="UniProtKB-SubCell"/>
</dbReference>
<dbReference type="OrthoDB" id="4369953at2759"/>
<dbReference type="RefSeq" id="XP_022515794.1">
    <property type="nucleotide sequence ID" value="XM_022652050.1"/>
</dbReference>
<sequence length="1114" mass="123953">MASLANMDIDDFDSDDEDFAQAVLGNRPVVHRRYAKAGEDALLSMIENQLVDRVESKQAFKNIDFLDGTVGSAYLRAKTKNMILGYFKLINHDPAICPSGQIIFRYIATTVKRMKPGGRDKPAPSLRTVLQVWRATNNYLRFQYPNWKENYTSSDMVKIKTYLEEQVTQGNLIKGYWQERNYLGFSVVVRMLTMYIRSAVESGCQNWDHVILHCLGVALTVACSCRPGDVAKSADAPDGMSCLTWDCVNLQVIADELGEVRNIRARLILKFTKGHKDSLNDDKTVFFDSLEQGEHSCACTVKLLLVHALRNGFCYGNTISDVLKDALASRGQRIRWKYPDQPVLSSVGTNLRLQLDTPAPASQIKRGVRKMAGVAGILEKVNARDLRRGTARDLAHLSKTFKGVCGKNVAAGLGHTRASLGKGVTERYAGPVQEDLLTARTKDSFQDRMAPELNEVTYDDILPTVRAQRISTYRINKRLEEDGIDPVDASIQLRRDTADIIRRESIHNGPPKKRLPQPSTNVPNKKSKTGMKPVEVLKDPPTAPPSGHLNTIPTGRQPLRELSRSEMNASQSSTDSSAIDPALFMPSNAPALGMDTPQGPAAAIFEDHTATKPPSEIDLLGARLFEDQQMVDQPQANHYRTVPQPGWNAHVDDHVNGLDQESAATDLDEESEEADAQQLTALEDILWGSSAYERSDGNDAFDLQAQEDFNQQFLALAISDQSPEEGDDDDSDDVGHESLPGPDHQPWLMTGLAWIAHFAAINEFVTSKPLHKMASDEVAKYFPVGNSRNAPTRLKRFCRLGCGSFFWGLNKLDVHQAFCTGPDTEDESDKKLQCDEPGCEMKFTKRGSLLAHKQRIHAFKPMKCQSGCNPEAEDSPVYNTWQEYVRHQKAVHWTLAEPRKCPLSDVCGSETRFKLIGDLTQHLKGVHFLNRAQIDELVERPERRKPLASKGIQCPQANCESTASFDAPGKLRDHLFKKHGIPKDDALRRAEELLGAMIHRPSQVVLKPCPHDACLESFSAPAKLRDHLQKKHSLSRDEAIRQAEELLGAVVRRRPPTVLKPCPHDACLESFSGPAKLRDHLQKKHSLSRDEAIRQAEELLGPVGAKTGRRGPGS</sequence>
<evidence type="ECO:0000313" key="11">
    <source>
        <dbReference type="EMBL" id="OAG43842.1"/>
    </source>
</evidence>
<keyword evidence="6" id="KW-0804">Transcription</keyword>